<dbReference type="Proteomes" id="UP000015241">
    <property type="component" value="Unassembled WGS sequence"/>
</dbReference>
<accession>S8F5G7</accession>
<evidence type="ECO:0000313" key="1">
    <source>
        <dbReference type="EMBL" id="EPS96940.1"/>
    </source>
</evidence>
<name>S8F5G7_FOMSC</name>
<keyword evidence="2" id="KW-1185">Reference proteome</keyword>
<organism evidence="1 2">
    <name type="scientific">Fomitopsis schrenkii</name>
    <name type="common">Brown rot fungus</name>
    <dbReference type="NCBI Taxonomy" id="2126942"/>
    <lineage>
        <taxon>Eukaryota</taxon>
        <taxon>Fungi</taxon>
        <taxon>Dikarya</taxon>
        <taxon>Basidiomycota</taxon>
        <taxon>Agaricomycotina</taxon>
        <taxon>Agaricomycetes</taxon>
        <taxon>Polyporales</taxon>
        <taxon>Fomitopsis</taxon>
    </lineage>
</organism>
<sequence length="102" mass="11236">MRGSADGDEDEQDAQAKLQALPEATVRLGLLAHLSLDNPRAGETRTRERGSPAYNTNIRTSLFENHSPPQITIHGSVTPDDVDELFDVFYTRLNVSIVLCIS</sequence>
<reference evidence="1 2" key="1">
    <citation type="journal article" date="2012" name="Science">
        <title>The Paleozoic origin of enzymatic lignin decomposition reconstructed from 31 fungal genomes.</title>
        <authorList>
            <person name="Floudas D."/>
            <person name="Binder M."/>
            <person name="Riley R."/>
            <person name="Barry K."/>
            <person name="Blanchette R.A."/>
            <person name="Henrissat B."/>
            <person name="Martinez A.T."/>
            <person name="Otillar R."/>
            <person name="Spatafora J.W."/>
            <person name="Yadav J.S."/>
            <person name="Aerts A."/>
            <person name="Benoit I."/>
            <person name="Boyd A."/>
            <person name="Carlson A."/>
            <person name="Copeland A."/>
            <person name="Coutinho P.M."/>
            <person name="de Vries R.P."/>
            <person name="Ferreira P."/>
            <person name="Findley K."/>
            <person name="Foster B."/>
            <person name="Gaskell J."/>
            <person name="Glotzer D."/>
            <person name="Gorecki P."/>
            <person name="Heitman J."/>
            <person name="Hesse C."/>
            <person name="Hori C."/>
            <person name="Igarashi K."/>
            <person name="Jurgens J.A."/>
            <person name="Kallen N."/>
            <person name="Kersten P."/>
            <person name="Kohler A."/>
            <person name="Kuees U."/>
            <person name="Kumar T.K.A."/>
            <person name="Kuo A."/>
            <person name="LaButti K."/>
            <person name="Larrondo L.F."/>
            <person name="Lindquist E."/>
            <person name="Ling A."/>
            <person name="Lombard V."/>
            <person name="Lucas S."/>
            <person name="Lundell T."/>
            <person name="Martin R."/>
            <person name="McLaughlin D.J."/>
            <person name="Morgenstern I."/>
            <person name="Morin E."/>
            <person name="Murat C."/>
            <person name="Nagy L.G."/>
            <person name="Nolan M."/>
            <person name="Ohm R.A."/>
            <person name="Patyshakuliyeva A."/>
            <person name="Rokas A."/>
            <person name="Ruiz-Duenas F.J."/>
            <person name="Sabat G."/>
            <person name="Salamov A."/>
            <person name="Samejima M."/>
            <person name="Schmutz J."/>
            <person name="Slot J.C."/>
            <person name="St John F."/>
            <person name="Stenlid J."/>
            <person name="Sun H."/>
            <person name="Sun S."/>
            <person name="Syed K."/>
            <person name="Tsang A."/>
            <person name="Wiebenga A."/>
            <person name="Young D."/>
            <person name="Pisabarro A."/>
            <person name="Eastwood D.C."/>
            <person name="Martin F."/>
            <person name="Cullen D."/>
            <person name="Grigoriev I.V."/>
            <person name="Hibbett D.S."/>
        </authorList>
    </citation>
    <scope>NUCLEOTIDE SEQUENCE</scope>
    <source>
        <strain evidence="2">FP-58527</strain>
    </source>
</reference>
<proteinExistence type="predicted"/>
<dbReference type="STRING" id="743788.S8F5G7"/>
<dbReference type="InParanoid" id="S8F5G7"/>
<evidence type="ECO:0000313" key="2">
    <source>
        <dbReference type="Proteomes" id="UP000015241"/>
    </source>
</evidence>
<dbReference type="EMBL" id="KE504181">
    <property type="protein sequence ID" value="EPS96940.1"/>
    <property type="molecule type" value="Genomic_DNA"/>
</dbReference>
<dbReference type="AlphaFoldDB" id="S8F5G7"/>
<gene>
    <name evidence="1" type="ORF">FOMPIDRAFT_1052796</name>
</gene>
<protein>
    <submittedName>
        <fullName evidence="1">Uncharacterized protein</fullName>
    </submittedName>
</protein>
<dbReference type="HOGENOM" id="CLU_2277536_0_0_1"/>